<evidence type="ECO:0000313" key="4">
    <source>
        <dbReference type="Proteomes" id="UP000198940"/>
    </source>
</evidence>
<accession>A0A1M6TQ91</accession>
<dbReference type="AlphaFoldDB" id="A0A1M6TQ91"/>
<protein>
    <submittedName>
        <fullName evidence="2">CarboxypepD_reg-like domain-containing protein</fullName>
    </submittedName>
</protein>
<comment type="caution">
    <text evidence="2">The sequence shown here is derived from an EMBL/GenBank/DDBJ whole genome shotgun (WGS) entry which is preliminary data.</text>
</comment>
<dbReference type="InterPro" id="IPR008969">
    <property type="entry name" value="CarboxyPept-like_regulatory"/>
</dbReference>
<evidence type="ECO:0000313" key="3">
    <source>
        <dbReference type="Proteomes" id="UP000184031"/>
    </source>
</evidence>
<evidence type="ECO:0000313" key="2">
    <source>
        <dbReference type="EMBL" id="SHK59107.1"/>
    </source>
</evidence>
<dbReference type="Proteomes" id="UP000184031">
    <property type="component" value="Unassembled WGS sequence"/>
</dbReference>
<dbReference type="Pfam" id="PF13715">
    <property type="entry name" value="CarbopepD_reg_2"/>
    <property type="match status" value="1"/>
</dbReference>
<keyword evidence="4" id="KW-1185">Reference proteome</keyword>
<dbReference type="Proteomes" id="UP000198940">
    <property type="component" value="Unassembled WGS sequence"/>
</dbReference>
<dbReference type="EMBL" id="FOKU01000003">
    <property type="protein sequence ID" value="SFB89783.1"/>
    <property type="molecule type" value="Genomic_DNA"/>
</dbReference>
<dbReference type="Pfam" id="PF18939">
    <property type="entry name" value="DUF5686"/>
    <property type="match status" value="1"/>
</dbReference>
<dbReference type="EMBL" id="FRAT01000003">
    <property type="protein sequence ID" value="SHK59107.1"/>
    <property type="molecule type" value="Genomic_DNA"/>
</dbReference>
<proteinExistence type="predicted"/>
<dbReference type="Gene3D" id="2.60.40.1120">
    <property type="entry name" value="Carboxypeptidase-like, regulatory domain"/>
    <property type="match status" value="1"/>
</dbReference>
<name>A0A1M6TQ91_9FLAO</name>
<dbReference type="InterPro" id="IPR043741">
    <property type="entry name" value="DUF5686"/>
</dbReference>
<sequence length="852" mass="97817">MTEIENGKPLVVIPLCPIYLNMKRYLLVFFCLTFLTAFSQTKIEGIVLDEFGTPIAFANIIFTGSTEGTITNDNGRFYFESDNTYKTIKVSFMGYEAKEISLTQKVNYGMEIILTESAEQLKEVVVYTGKQSKKNNPAIDILKKIWEKKRVNGVRKFKQYQYDKYEKVEFDLNTIDSALIKSKLFRGLEFMFEDLDTSRITGKTYLPIFLNETFSKVYGDNTLEKEKEDVLGNKSSGFSGNQAITAFVEDLYSDYDIYDNYLKFFDKSFTSPLSKTGIDTYNYVLSDSTFIDNKWCYNIIYYPRRKNELTFKGDFWVNDTTFAIKKINMQVTKSANINWVKEIYIEQEFNVVSDSVFLLKRDYMLSDFSFSKKEESKGVYGKRTTVYDNYNFNTNRPEEFYKAVSDPYDPRVFSQDSVFWKNARLENLNDDESGIFKLLDTLKTVPKFRTYYDIVSILGSGYVEIDKWNIDIGDIYSTFGYNDAEGIRLRGGARTYFGQNDTWRLEGYMAYGFDDKKFKHGFSGKFLLDRKNRLIISGGNRRDIEQLGLSLTSTNDVLGRSIASSSLVTVGSNNRLTNINLSTFNVEMEPVKNFRISVSSSFRTLSSALPEAFNLDYVDPSSPTGISSEVKQLDLNTTLIYTPGKRTIGYGVERANINDDYSTLVLNYTKGISGFLESDFDYERLQFSYRQPWQIGGLGRLTSSVELGKTFGEVPLSLLSVIPGNQTLFSLYNVFPNLDFYEFVTDTYATVHLEHNFNGRLFSRVPLLRKFNLREIVGLRGAWGQLSDENIALSAPANIPLMAPEDQIYWEYSIGVGNIFKILRIDFNFRGNYLDNPDARRFGITGTFGFNF</sequence>
<organism evidence="2 3">
    <name type="scientific">Flagellimonas taeanensis</name>
    <dbReference type="NCBI Taxonomy" id="1005926"/>
    <lineage>
        <taxon>Bacteria</taxon>
        <taxon>Pseudomonadati</taxon>
        <taxon>Bacteroidota</taxon>
        <taxon>Flavobacteriia</taxon>
        <taxon>Flavobacteriales</taxon>
        <taxon>Flavobacteriaceae</taxon>
        <taxon>Flagellimonas</taxon>
    </lineage>
</organism>
<dbReference type="STRING" id="1055723.SAMN05216293_1469"/>
<evidence type="ECO:0000313" key="1">
    <source>
        <dbReference type="EMBL" id="SFB89783.1"/>
    </source>
</evidence>
<reference evidence="2 3" key="1">
    <citation type="submission" date="2016-11" db="EMBL/GenBank/DDBJ databases">
        <authorList>
            <person name="Varghese N."/>
            <person name="Submissions S."/>
        </authorList>
    </citation>
    <scope>NUCLEOTIDE SEQUENCE [LARGE SCALE GENOMIC DNA]</scope>
    <source>
        <strain evidence="2 3">CGMCC 1.12174</strain>
        <strain evidence="1 4">DSM 26351</strain>
    </source>
</reference>
<gene>
    <name evidence="1" type="ORF">SAMN04487891_103308</name>
    <name evidence="2" type="ORF">SAMN05216293_1469</name>
</gene>
<dbReference type="SUPFAM" id="SSF49464">
    <property type="entry name" value="Carboxypeptidase regulatory domain-like"/>
    <property type="match status" value="1"/>
</dbReference>